<feature type="domain" description="PKS/mFAS DH" evidence="11">
    <location>
        <begin position="1381"/>
        <end position="1702"/>
    </location>
</feature>
<dbReference type="Pfam" id="PF02801">
    <property type="entry name" value="Ketoacyl-synt_C"/>
    <property type="match status" value="1"/>
</dbReference>
<feature type="chain" id="PRO_5045909111" description="Polyketide synthase" evidence="8">
    <location>
        <begin position="20"/>
        <end position="2758"/>
    </location>
</feature>
<dbReference type="SMART" id="SM00825">
    <property type="entry name" value="PKS_KS"/>
    <property type="match status" value="1"/>
</dbReference>
<evidence type="ECO:0000313" key="13">
    <source>
        <dbReference type="Proteomes" id="UP001498421"/>
    </source>
</evidence>
<comment type="caution">
    <text evidence="12">The sequence shown here is derived from an EMBL/GenBank/DDBJ whole genome shotgun (WGS) entry which is preliminary data.</text>
</comment>
<dbReference type="EMBL" id="JAZAVK010000114">
    <property type="protein sequence ID" value="KAK7421983.1"/>
    <property type="molecule type" value="Genomic_DNA"/>
</dbReference>
<feature type="signal peptide" evidence="8">
    <location>
        <begin position="1"/>
        <end position="19"/>
    </location>
</feature>
<evidence type="ECO:0000256" key="2">
    <source>
        <dbReference type="ARBA" id="ARBA00022553"/>
    </source>
</evidence>
<keyword evidence="4" id="KW-0511">Multifunctional enzyme</keyword>
<evidence type="ECO:0000256" key="4">
    <source>
        <dbReference type="ARBA" id="ARBA00023268"/>
    </source>
</evidence>
<dbReference type="InterPro" id="IPR009081">
    <property type="entry name" value="PP-bd_ACP"/>
</dbReference>
<protein>
    <recommendedName>
        <fullName evidence="14">Polyketide synthase</fullName>
    </recommendedName>
</protein>
<feature type="active site" description="Proton donor; for dehydratase activity" evidence="6">
    <location>
        <position position="1613"/>
    </location>
</feature>
<keyword evidence="5" id="KW-0012">Acyltransferase</keyword>
<dbReference type="Proteomes" id="UP001498421">
    <property type="component" value="Unassembled WGS sequence"/>
</dbReference>
<dbReference type="InterPro" id="IPR018201">
    <property type="entry name" value="Ketoacyl_synth_AS"/>
</dbReference>
<evidence type="ECO:0000256" key="7">
    <source>
        <dbReference type="SAM" id="MobiDB-lite"/>
    </source>
</evidence>
<dbReference type="PROSITE" id="PS50075">
    <property type="entry name" value="CARRIER"/>
    <property type="match status" value="1"/>
</dbReference>
<dbReference type="Gene3D" id="3.30.70.3290">
    <property type="match status" value="1"/>
</dbReference>
<evidence type="ECO:0000256" key="8">
    <source>
        <dbReference type="SAM" id="SignalP"/>
    </source>
</evidence>
<dbReference type="Gene3D" id="1.10.1200.10">
    <property type="entry name" value="ACP-like"/>
    <property type="match status" value="1"/>
</dbReference>
<reference evidence="12 13" key="1">
    <citation type="journal article" date="2025" name="Microbiol. Resour. Announc.">
        <title>Draft genome sequences for Neonectria magnoliae and Neonectria punicea, canker pathogens of Liriodendron tulipifera and Acer saccharum in West Virginia.</title>
        <authorList>
            <person name="Petronek H.M."/>
            <person name="Kasson M.T."/>
            <person name="Metheny A.M."/>
            <person name="Stauder C.M."/>
            <person name="Lovett B."/>
            <person name="Lynch S.C."/>
            <person name="Garnas J.R."/>
            <person name="Kasson L.R."/>
            <person name="Stajich J.E."/>
        </authorList>
    </citation>
    <scope>NUCLEOTIDE SEQUENCE [LARGE SCALE GENOMIC DNA]</scope>
    <source>
        <strain evidence="12 13">NRRL 64651</strain>
    </source>
</reference>
<dbReference type="SUPFAM" id="SSF55048">
    <property type="entry name" value="Probable ACP-binding domain of malonyl-CoA ACP transacylase"/>
    <property type="match status" value="1"/>
</dbReference>
<dbReference type="InterPro" id="IPR016035">
    <property type="entry name" value="Acyl_Trfase/lysoPLipase"/>
</dbReference>
<dbReference type="SUPFAM" id="SSF53901">
    <property type="entry name" value="Thiolase-like"/>
    <property type="match status" value="1"/>
</dbReference>
<dbReference type="Gene3D" id="3.10.129.110">
    <property type="entry name" value="Polyketide synthase dehydratase"/>
    <property type="match status" value="1"/>
</dbReference>
<dbReference type="InterPro" id="IPR032088">
    <property type="entry name" value="SAT"/>
</dbReference>
<dbReference type="InterPro" id="IPR013217">
    <property type="entry name" value="Methyltransf_12"/>
</dbReference>
<evidence type="ECO:0000259" key="10">
    <source>
        <dbReference type="PROSITE" id="PS52004"/>
    </source>
</evidence>
<dbReference type="PROSITE" id="PS00606">
    <property type="entry name" value="KS3_1"/>
    <property type="match status" value="1"/>
</dbReference>
<feature type="region of interest" description="C-terminal hotdog fold" evidence="6">
    <location>
        <begin position="1547"/>
        <end position="1702"/>
    </location>
</feature>
<dbReference type="Gene3D" id="3.40.366.10">
    <property type="entry name" value="Malonyl-Coenzyme A Acyl Carrier Protein, domain 2"/>
    <property type="match status" value="2"/>
</dbReference>
<dbReference type="SUPFAM" id="SSF51735">
    <property type="entry name" value="NAD(P)-binding Rossmann-fold domains"/>
    <property type="match status" value="1"/>
</dbReference>
<sequence length="2758" mass="298966">MADPKPGAVSSIILFGSLALSFDGAALSKLRNRLADDSNKWLADIIRTLPQAFEAVAAALPSLHPSAVVLARMQLLDLNEALTIGRALGTPFPLPNSVLIPLVVAGQLLEYAQFMQQTSHEDDEMDAWANPAVGTQVLGLCTGLLSAFAAASAHSSEEFRRYSASAVRLGMLVGLIVDSQDVAQGLGRSRSLSTVWDRPEGREDMVGVVEQLSGVTAAPSTPNTRLEDARLGGQQRAYVSVHYDENRATITTSADHTSELIRRLQAAGINASEIGLYGRFHSAENADLVDQAMSFIGNTPGKGGDFELPDAALLRLPTLANDGSGTPLKDGALHVHALRAILLEPPRWFDTFSAAISPAVQEKGSVAQAQVDILDFGPDASVPPSLLFSRTNSSRTKLKMLEAKHLATGQRMQASPAHDRPWTDSDVAIVGMSCKVPGADNVSEFWDMLVAGESQHQEVGSGTEGRFSFADNPFRTSSDAGMKGRKWFANLVSGHDQFDHRFFRKSARESAAMDPQQRHMLQASYQAVEMSGYFQRAEPGRETGCFIGLCLCDYENNVACHPAGAFAATGNLQGFVSGKVSHFFGWTGPALTINTACSSSLVAVHQACRAIQSGECEAALAGGTHIMTSAEWFQNLAGGSFLSPSGQCKPFDSRADGYCRGEGVGAVFLKSMSRALADGDQILGVIAATAVQQTQNCTPVFVPNQPSLSHLFRKVVAQARVRPSQISVVEAHGTGTPVGDPVEYASIRSVLGGPNRGAAGAGPLMVSSVKGLVGHAECASGIISLIKVLLMMNRGVLPPQASFEIQKPALNAAPSDRMFIPTRPQPWEVPECGFRAALINNYGASGSNASAVILQPRSTSETATKIPSGAKHPFWLGGLDEKSLHRQARALRTYLDRSTKRTSIANISLKLARQSNRALDARLLLSAGSVDELKQTLSAVERGEATPDAAIQSPWACSTGAPAVVLVFGGQVSTHIGLDRQLYYSVALLRHHLNAVDGVVQSLGLPSIFPAIFERSSPAVVDTVQLQAMLFATQYAFARCWIDSGVQPAALVGHSFGELTALCVAGVLGLEDAVKMFTRRAAVVRDAWGDDKGAMMAVEADLADVEQLLADANDKHSLGPASIACYNGERSFTLAGPTAAIDAIASQLAMLHSRGQKKTIKHKRLDVTNAFHSVLVDPLLDSLKQCFQGLTFGKADIPIELATEKSEPETKFTANFLADHMRRPVHFYHAVSRLARRYYSSSSPPPSSNCVFLEAGTNSTVTSMAARALVKAEGAHTRTFHGLNVANCDDGWNRLTDATMGLWKSGLPVQHWAHHALQTRMDEYAKPLLLPPYQFDPAARHWLELKDLPVAPTAREDKKDDGTKRDEDKPEEPLIFCGWFHPQQQQHGQEEPAGKTARFRINTSTDKYKQLLAGHITIQTAPILSATLQMGFVIDAVTSIRPEYLADPARCQPQIQDVKYHSPVCANSARALWIDVADVAAEWQFEVFSTAASSPHHQAQDPSRAVHTTGSIALRSPDEPSLRRQFVPSERLFSHARVSALLQSDAAEEVLANRTIYRIFSEIVSYGPEFRGLQKMVVAGPGRGRGGSETAGQVVRLNHDPAMAHRFDAHLADTFCQLGGLWVNCMSDREPRYVYLANGIDSWIRAHPVDRQIDEFHVFAVHQPSSDKLSMTDVFVFDAADGTLVEVILGIAYVKIPKLSMEKLLARLTEPEWMTATSKTNISRRAMGIDSETMTLPSPAPPIALTPAHNSMGLDSNNIHQTVSPASKLPVPAQPTKPAVEAEPKPPPQKPNEHLMQNIKDKVMAVIVDLSGLELAEIKDDSHLADLGIDSLAGMEMVHQIESDLHVKLPEREIFMITDMAGLMKCVAGAAGVVMVDSQASYPDSDATTSSSSPSDAADTTTTTPSTRPNSHITEDSPRAPQLPISAVLEAFGETKHLTDCRITAMKQSNYSTEALPLQNSLAVALVLEAFEVLGAGILSARPGDRVPRIRHAPQHDRFVTHLYTMLQEETQIIKVDDGGRLITRTAVPLPSRSSAELAETCVAAHPDQGTTVRLTVYAGASLAKVLSGELEAVHLIFGCAEGRDLVGDWYANWPLNRVLISQMEDFLERIVSRFHASAESPGATLRILEMGAGTGGTTKRLLPLLAWLGAPVEYTFTDLAPSLVAAARKRWAAEYPWMRFRVHDIEREPEEDLVGSQHIVVASNAVHATKSLRRSSAAIHRFLRPDGFLVMMEMTRPLPWVDLVFGLFEGWWLFDDGRNHALAHEEKWDQELKAAGYGSVDWTEGQRQESEVQKVILATAAGLKHLDSRLERHQKLPRQISSADCAAREEVVAKYVRDMTQGFDEMLTQISSHDSVSKSPSLASPRGNCILVTGCTGGLGAHLVAEAALSPDVTRVICLNRPARGRDMSGSNRDPRERQMAALAKKGLHLPPGATAKIRLLETDLSSPQLGLSSADYHSLLGSVTHIIHNAWLMHSKWPVKRFEPQLRIMANMIRLAGDISAVRGPAVKSPVTFIFVSSIATVGHHPLHTGRPVVPEERVSIESVLPTGYGDAKYICERMLDRTLHRFPDRFRAAAARLGQIAGSSTNGHWNPAEHVSFLVKSSQTLGVLPELPGTLGWTPGDRIAATLVEIATLQGNVALHPIYHVDNPVRQPWAGAMAVLASAAGIHGGTVPLQEWLHRVREWPRREDNRPEGANPAYLLVDFLESNFVRMSCGGLLMGTARAREHSSTLARQGAVSDELIRMYVKSWKDMGVLV</sequence>
<dbReference type="InterPro" id="IPR001227">
    <property type="entry name" value="Ac_transferase_dom_sf"/>
</dbReference>
<feature type="domain" description="Ketosynthase family 3 (KS3)" evidence="10">
    <location>
        <begin position="424"/>
        <end position="855"/>
    </location>
</feature>
<dbReference type="Pfam" id="PF00550">
    <property type="entry name" value="PP-binding"/>
    <property type="match status" value="1"/>
</dbReference>
<dbReference type="Pfam" id="PF08242">
    <property type="entry name" value="Methyltransf_12"/>
    <property type="match status" value="1"/>
</dbReference>
<dbReference type="InterPro" id="IPR016036">
    <property type="entry name" value="Malonyl_transacylase_ACP-bd"/>
</dbReference>
<name>A0ABR1HML4_9HYPO</name>
<dbReference type="SMART" id="SM00827">
    <property type="entry name" value="PKS_AT"/>
    <property type="match status" value="1"/>
</dbReference>
<dbReference type="PANTHER" id="PTHR45681:SF6">
    <property type="entry name" value="POLYKETIDE SYNTHASE 37"/>
    <property type="match status" value="1"/>
</dbReference>
<dbReference type="Pfam" id="PF18558">
    <property type="entry name" value="HTH_51"/>
    <property type="match status" value="1"/>
</dbReference>
<dbReference type="InterPro" id="IPR014031">
    <property type="entry name" value="Ketoacyl_synth_C"/>
</dbReference>
<dbReference type="Gene3D" id="3.40.50.720">
    <property type="entry name" value="NAD(P)-binding Rossmann-like Domain"/>
    <property type="match status" value="1"/>
</dbReference>
<dbReference type="InterPro" id="IPR014030">
    <property type="entry name" value="Ketoacyl_synth_N"/>
</dbReference>
<evidence type="ECO:0000256" key="6">
    <source>
        <dbReference type="PROSITE-ProRule" id="PRU01363"/>
    </source>
</evidence>
<dbReference type="CDD" id="cd02440">
    <property type="entry name" value="AdoMet_MTases"/>
    <property type="match status" value="1"/>
</dbReference>
<proteinExistence type="predicted"/>
<dbReference type="InterPro" id="IPR042104">
    <property type="entry name" value="PKS_dehydratase_sf"/>
</dbReference>
<evidence type="ECO:0008006" key="14">
    <source>
        <dbReference type="Google" id="ProtNLM"/>
    </source>
</evidence>
<dbReference type="Pfam" id="PF07993">
    <property type="entry name" value="NAD_binding_4"/>
    <property type="match status" value="1"/>
</dbReference>
<dbReference type="Pfam" id="PF16073">
    <property type="entry name" value="SAT"/>
    <property type="match status" value="1"/>
</dbReference>
<dbReference type="Gene3D" id="3.40.50.150">
    <property type="entry name" value="Vaccinia Virus protein VP39"/>
    <property type="match status" value="1"/>
</dbReference>
<dbReference type="CDD" id="cd00833">
    <property type="entry name" value="PKS"/>
    <property type="match status" value="1"/>
</dbReference>
<keyword evidence="13" id="KW-1185">Reference proteome</keyword>
<evidence type="ECO:0000313" key="12">
    <source>
        <dbReference type="EMBL" id="KAK7421983.1"/>
    </source>
</evidence>
<feature type="region of interest" description="Disordered" evidence="7">
    <location>
        <begin position="1881"/>
        <end position="1920"/>
    </location>
</feature>
<dbReference type="PROSITE" id="PS52004">
    <property type="entry name" value="KS3_2"/>
    <property type="match status" value="1"/>
</dbReference>
<dbReference type="SUPFAM" id="SSF47336">
    <property type="entry name" value="ACP-like"/>
    <property type="match status" value="1"/>
</dbReference>
<dbReference type="InterPro" id="IPR041068">
    <property type="entry name" value="HTH_51"/>
</dbReference>
<dbReference type="PANTHER" id="PTHR45681">
    <property type="entry name" value="POLYKETIDE SYNTHASE 44-RELATED"/>
    <property type="match status" value="1"/>
</dbReference>
<keyword evidence="8" id="KW-0732">Signal</keyword>
<keyword evidence="2" id="KW-0597">Phosphoprotein</keyword>
<dbReference type="Pfam" id="PF00109">
    <property type="entry name" value="ketoacyl-synt"/>
    <property type="match status" value="1"/>
</dbReference>
<dbReference type="SUPFAM" id="SSF52151">
    <property type="entry name" value="FabD/lysophospholipase-like"/>
    <property type="match status" value="1"/>
</dbReference>
<keyword evidence="1" id="KW-0596">Phosphopantetheine</keyword>
<evidence type="ECO:0000259" key="9">
    <source>
        <dbReference type="PROSITE" id="PS50075"/>
    </source>
</evidence>
<evidence type="ECO:0000256" key="3">
    <source>
        <dbReference type="ARBA" id="ARBA00022679"/>
    </source>
</evidence>
<feature type="compositionally biased region" description="Low complexity" evidence="7">
    <location>
        <begin position="1881"/>
        <end position="1907"/>
    </location>
</feature>
<evidence type="ECO:0000259" key="11">
    <source>
        <dbReference type="PROSITE" id="PS52019"/>
    </source>
</evidence>
<dbReference type="SUPFAM" id="SSF53335">
    <property type="entry name" value="S-adenosyl-L-methionine-dependent methyltransferases"/>
    <property type="match status" value="1"/>
</dbReference>
<evidence type="ECO:0000256" key="1">
    <source>
        <dbReference type="ARBA" id="ARBA00022450"/>
    </source>
</evidence>
<dbReference type="InterPro" id="IPR014043">
    <property type="entry name" value="Acyl_transferase_dom"/>
</dbReference>
<dbReference type="InterPro" id="IPR016039">
    <property type="entry name" value="Thiolase-like"/>
</dbReference>
<feature type="active site" description="Proton acceptor; for dehydratase activity" evidence="6">
    <location>
        <position position="1415"/>
    </location>
</feature>
<dbReference type="PROSITE" id="PS00012">
    <property type="entry name" value="PHOSPHOPANTETHEINE"/>
    <property type="match status" value="1"/>
</dbReference>
<dbReference type="Pfam" id="PF00698">
    <property type="entry name" value="Acyl_transf_1"/>
    <property type="match status" value="1"/>
</dbReference>
<dbReference type="InterPro" id="IPR006162">
    <property type="entry name" value="Ppantetheine_attach_site"/>
</dbReference>
<dbReference type="InterPro" id="IPR013120">
    <property type="entry name" value="FAR_NAD-bd"/>
</dbReference>
<organism evidence="12 13">
    <name type="scientific">Neonectria magnoliae</name>
    <dbReference type="NCBI Taxonomy" id="2732573"/>
    <lineage>
        <taxon>Eukaryota</taxon>
        <taxon>Fungi</taxon>
        <taxon>Dikarya</taxon>
        <taxon>Ascomycota</taxon>
        <taxon>Pezizomycotina</taxon>
        <taxon>Sordariomycetes</taxon>
        <taxon>Hypocreomycetidae</taxon>
        <taxon>Hypocreales</taxon>
        <taxon>Nectriaceae</taxon>
        <taxon>Neonectria</taxon>
    </lineage>
</organism>
<dbReference type="InterPro" id="IPR049900">
    <property type="entry name" value="PKS_mFAS_DH"/>
</dbReference>
<evidence type="ECO:0000256" key="5">
    <source>
        <dbReference type="ARBA" id="ARBA00023315"/>
    </source>
</evidence>
<dbReference type="PROSITE" id="PS52019">
    <property type="entry name" value="PKS_MFAS_DH"/>
    <property type="match status" value="1"/>
</dbReference>
<gene>
    <name evidence="12" type="ORF">QQZ08_009704</name>
</gene>
<keyword evidence="3" id="KW-0808">Transferase</keyword>
<dbReference type="InterPro" id="IPR050444">
    <property type="entry name" value="Polyketide_Synthase"/>
</dbReference>
<dbReference type="InterPro" id="IPR036291">
    <property type="entry name" value="NAD(P)-bd_dom_sf"/>
</dbReference>
<dbReference type="Gene3D" id="3.40.47.10">
    <property type="match status" value="1"/>
</dbReference>
<feature type="region of interest" description="N-terminal hotdog fold" evidence="6">
    <location>
        <begin position="1381"/>
        <end position="1519"/>
    </location>
</feature>
<dbReference type="InterPro" id="IPR020841">
    <property type="entry name" value="PKS_Beta-ketoAc_synthase_dom"/>
</dbReference>
<feature type="region of interest" description="Disordered" evidence="7">
    <location>
        <begin position="1765"/>
        <end position="1794"/>
    </location>
</feature>
<feature type="domain" description="Carrier" evidence="9">
    <location>
        <begin position="1797"/>
        <end position="1871"/>
    </location>
</feature>
<dbReference type="InterPro" id="IPR029063">
    <property type="entry name" value="SAM-dependent_MTases_sf"/>
</dbReference>
<accession>A0ABR1HML4</accession>
<dbReference type="InterPro" id="IPR036736">
    <property type="entry name" value="ACP-like_sf"/>
</dbReference>